<dbReference type="InterPro" id="IPR027612">
    <property type="entry name" value="Put_MTase_LIC12133"/>
</dbReference>
<dbReference type="EMBL" id="BAAAEU010000015">
    <property type="protein sequence ID" value="GAA0717920.1"/>
    <property type="molecule type" value="Genomic_DNA"/>
</dbReference>
<protein>
    <recommendedName>
        <fullName evidence="3">Methyltransferase, TIGR04325 family</fullName>
    </recommendedName>
</protein>
<proteinExistence type="predicted"/>
<comment type="caution">
    <text evidence="1">The sequence shown here is derived from an EMBL/GenBank/DDBJ whole genome shotgun (WGS) entry which is preliminary data.</text>
</comment>
<reference evidence="1 2" key="1">
    <citation type="journal article" date="2019" name="Int. J. Syst. Evol. Microbiol.">
        <title>The Global Catalogue of Microorganisms (GCM) 10K type strain sequencing project: providing services to taxonomists for standard genome sequencing and annotation.</title>
        <authorList>
            <consortium name="The Broad Institute Genomics Platform"/>
            <consortium name="The Broad Institute Genome Sequencing Center for Infectious Disease"/>
            <person name="Wu L."/>
            <person name="Ma J."/>
        </authorList>
    </citation>
    <scope>NUCLEOTIDE SEQUENCE [LARGE SCALE GENOMIC DNA]</scope>
    <source>
        <strain evidence="1 2">JCM 15421</strain>
    </source>
</reference>
<keyword evidence="2" id="KW-1185">Reference proteome</keyword>
<organism evidence="1 2">
    <name type="scientific">Dokdonella soli</name>
    <dbReference type="NCBI Taxonomy" id="529810"/>
    <lineage>
        <taxon>Bacteria</taxon>
        <taxon>Pseudomonadati</taxon>
        <taxon>Pseudomonadota</taxon>
        <taxon>Gammaproteobacteria</taxon>
        <taxon>Lysobacterales</taxon>
        <taxon>Rhodanobacteraceae</taxon>
        <taxon>Dokdonella</taxon>
    </lineage>
</organism>
<evidence type="ECO:0000313" key="1">
    <source>
        <dbReference type="EMBL" id="GAA0717920.1"/>
    </source>
</evidence>
<dbReference type="NCBIfam" id="TIGR04325">
    <property type="entry name" value="MTase_LIC12133"/>
    <property type="match status" value="1"/>
</dbReference>
<evidence type="ECO:0000313" key="2">
    <source>
        <dbReference type="Proteomes" id="UP001501523"/>
    </source>
</evidence>
<accession>A0ABN1INW9</accession>
<sequence>MPRFLVEHVGQRRFFAARGWQNLHWGVFDSFASAQTFAARFGADTRYRTDHEVGLQQHLTIKSHDYPILYWLTRLLPTLGDGRFIDFGGSVGASYYAYRDRLPLPRGMVWTVCELPEVVALGRLFAEKRAAPALSFTDRVEVLDGAELLFTAGCLQFVEQPLAAILGALDRMPRHVLINRLCLTGGTPYVTLHNTGFSVSPCRVDSIAAFVASLVNLGYVLEDSWHCLESSLYVPLHPECTLQHFLGFYFRDA</sequence>
<name>A0ABN1INW9_9GAMM</name>
<gene>
    <name evidence="1" type="ORF">GCM10009105_25340</name>
</gene>
<dbReference type="Proteomes" id="UP001501523">
    <property type="component" value="Unassembled WGS sequence"/>
</dbReference>
<evidence type="ECO:0008006" key="3">
    <source>
        <dbReference type="Google" id="ProtNLM"/>
    </source>
</evidence>